<dbReference type="PANTHER" id="PTHR47723">
    <property type="entry name" value="OS05G0353850 PROTEIN"/>
    <property type="match status" value="1"/>
</dbReference>
<comment type="caution">
    <text evidence="1">The sequence shown here is derived from an EMBL/GenBank/DDBJ whole genome shotgun (WGS) entry which is preliminary data.</text>
</comment>
<dbReference type="EMBL" id="ASHM01010521">
    <property type="protein sequence ID" value="PNX92362.1"/>
    <property type="molecule type" value="Genomic_DNA"/>
</dbReference>
<gene>
    <name evidence="2" type="ORF">L195_g006714</name>
    <name evidence="1" type="ORF">L195_g015497</name>
</gene>
<dbReference type="InterPro" id="IPR053151">
    <property type="entry name" value="RNase_H-like"/>
</dbReference>
<reference evidence="1 3" key="2">
    <citation type="journal article" date="2017" name="Front. Plant Sci.">
        <title>Gene Classification and Mining of Molecular Markers Useful in Red Clover (Trifolium pratense) Breeding.</title>
        <authorList>
            <person name="Istvanek J."/>
            <person name="Dluhosova J."/>
            <person name="Dluhos P."/>
            <person name="Patkova L."/>
            <person name="Nedelnik J."/>
            <person name="Repkova J."/>
        </authorList>
    </citation>
    <scope>NUCLEOTIDE SEQUENCE [LARGE SCALE GENOMIC DNA]</scope>
    <source>
        <strain evidence="3">cv. Tatra</strain>
        <tissue evidence="1">Young leaves</tissue>
    </source>
</reference>
<evidence type="ECO:0000313" key="3">
    <source>
        <dbReference type="Proteomes" id="UP000236291"/>
    </source>
</evidence>
<dbReference type="SUPFAM" id="SSF53098">
    <property type="entry name" value="Ribonuclease H-like"/>
    <property type="match status" value="1"/>
</dbReference>
<dbReference type="Proteomes" id="UP000236291">
    <property type="component" value="Unassembled WGS sequence"/>
</dbReference>
<dbReference type="InterPro" id="IPR044730">
    <property type="entry name" value="RNase_H-like_dom_plant"/>
</dbReference>
<reference evidence="1 3" key="1">
    <citation type="journal article" date="2014" name="Am. J. Bot.">
        <title>Genome assembly and annotation for red clover (Trifolium pratense; Fabaceae).</title>
        <authorList>
            <person name="Istvanek J."/>
            <person name="Jaros M."/>
            <person name="Krenek A."/>
            <person name="Repkova J."/>
        </authorList>
    </citation>
    <scope>NUCLEOTIDE SEQUENCE [LARGE SCALE GENOMIC DNA]</scope>
    <source>
        <strain evidence="3">cv. Tatra</strain>
        <tissue evidence="1">Young leaves</tissue>
    </source>
</reference>
<name>A0A2K3MNK2_TRIPR</name>
<proteinExistence type="predicted"/>
<organism evidence="1 3">
    <name type="scientific">Trifolium pratense</name>
    <name type="common">Red clover</name>
    <dbReference type="NCBI Taxonomy" id="57577"/>
    <lineage>
        <taxon>Eukaryota</taxon>
        <taxon>Viridiplantae</taxon>
        <taxon>Streptophyta</taxon>
        <taxon>Embryophyta</taxon>
        <taxon>Tracheophyta</taxon>
        <taxon>Spermatophyta</taxon>
        <taxon>Magnoliopsida</taxon>
        <taxon>eudicotyledons</taxon>
        <taxon>Gunneridae</taxon>
        <taxon>Pentapetalae</taxon>
        <taxon>rosids</taxon>
        <taxon>fabids</taxon>
        <taxon>Fabales</taxon>
        <taxon>Fabaceae</taxon>
        <taxon>Papilionoideae</taxon>
        <taxon>50 kb inversion clade</taxon>
        <taxon>NPAAA clade</taxon>
        <taxon>Hologalegina</taxon>
        <taxon>IRL clade</taxon>
        <taxon>Trifolieae</taxon>
        <taxon>Trifolium</taxon>
    </lineage>
</organism>
<dbReference type="PANTHER" id="PTHR47723:SF13">
    <property type="entry name" value="PUTATIVE-RELATED"/>
    <property type="match status" value="1"/>
</dbReference>
<dbReference type="InterPro" id="IPR012337">
    <property type="entry name" value="RNaseH-like_sf"/>
</dbReference>
<sequence length="339" mass="38438">MGDVAYYHWSVLEECVKGCDPSTTPYLQIQEMELISRYGQARTQEGLLCMLHMNLLQIIKLQRACLARMKLGEPYCDHCYQFEESILHVIRDCPIAVQTWQHLLHNGRGNFFLAQLQRVDRGLNLSCQLGRNSEYGWDSIWATTCYLLWYWRNKRIQDENFISPIKPLEVVLEYVKTYGDSIALEQKAQSGRKTQVQVAWKGPPNGWCALNIDGAAKSNLQRAGCGGVLCDAEGRWIEGFAKYLGYTSAYMTKLWGNGNNGDTGDCAITQRVKSLLDLNWEIRIIHVFREANRCADVLANIGSDSQHGIMFFETPPPPPQVAQAYDDDCRGVSLFLPPG</sequence>
<accession>A0A2K3MNK2</accession>
<dbReference type="AlphaFoldDB" id="A0A2K3MNK2"/>
<evidence type="ECO:0000313" key="1">
    <source>
        <dbReference type="EMBL" id="PNX92362.1"/>
    </source>
</evidence>
<dbReference type="CDD" id="cd06222">
    <property type="entry name" value="RNase_H_like"/>
    <property type="match status" value="1"/>
</dbReference>
<dbReference type="EMBL" id="ASHM01003618">
    <property type="protein sequence ID" value="PNY10145.1"/>
    <property type="molecule type" value="Genomic_DNA"/>
</dbReference>
<evidence type="ECO:0000313" key="2">
    <source>
        <dbReference type="EMBL" id="PNY10145.1"/>
    </source>
</evidence>
<protein>
    <submittedName>
        <fullName evidence="1">Ribonuclease H</fullName>
    </submittedName>
</protein>